<dbReference type="AlphaFoldDB" id="A0A8J2WAU7"/>
<evidence type="ECO:0000313" key="1">
    <source>
        <dbReference type="EMBL" id="CAH0099632.1"/>
    </source>
</evidence>
<dbReference type="Proteomes" id="UP000789390">
    <property type="component" value="Unassembled WGS sequence"/>
</dbReference>
<evidence type="ECO:0000313" key="2">
    <source>
        <dbReference type="Proteomes" id="UP000789390"/>
    </source>
</evidence>
<proteinExistence type="predicted"/>
<organism evidence="1 2">
    <name type="scientific">Daphnia galeata</name>
    <dbReference type="NCBI Taxonomy" id="27404"/>
    <lineage>
        <taxon>Eukaryota</taxon>
        <taxon>Metazoa</taxon>
        <taxon>Ecdysozoa</taxon>
        <taxon>Arthropoda</taxon>
        <taxon>Crustacea</taxon>
        <taxon>Branchiopoda</taxon>
        <taxon>Diplostraca</taxon>
        <taxon>Cladocera</taxon>
        <taxon>Anomopoda</taxon>
        <taxon>Daphniidae</taxon>
        <taxon>Daphnia</taxon>
    </lineage>
</organism>
<accession>A0A8J2WAU7</accession>
<name>A0A8J2WAU7_9CRUS</name>
<sequence length="77" mass="8779">MQMSFKSSAHRQCREKTLENIRSCHQPDHERDHSEAQQMAACHSSGFDGSWFSPHIWIGAKLFQNAAWDDVCGSSEL</sequence>
<dbReference type="EMBL" id="CAKKLH010000023">
    <property type="protein sequence ID" value="CAH0099632.1"/>
    <property type="molecule type" value="Genomic_DNA"/>
</dbReference>
<comment type="caution">
    <text evidence="1">The sequence shown here is derived from an EMBL/GenBank/DDBJ whole genome shotgun (WGS) entry which is preliminary data.</text>
</comment>
<keyword evidence="2" id="KW-1185">Reference proteome</keyword>
<protein>
    <submittedName>
        <fullName evidence="1">Uncharacterized protein</fullName>
    </submittedName>
</protein>
<reference evidence="1" key="1">
    <citation type="submission" date="2021-11" db="EMBL/GenBank/DDBJ databases">
        <authorList>
            <person name="Schell T."/>
        </authorList>
    </citation>
    <scope>NUCLEOTIDE SEQUENCE</scope>
    <source>
        <strain evidence="1">M5</strain>
    </source>
</reference>
<gene>
    <name evidence="1" type="ORF">DGAL_LOCUS1780</name>
</gene>